<dbReference type="InterPro" id="IPR014472">
    <property type="entry name" value="CHOPT"/>
</dbReference>
<comment type="similarity">
    <text evidence="2 5">Belongs to the CDP-alcohol phosphatidyltransferase class-I family.</text>
</comment>
<feature type="transmembrane region" description="Helical" evidence="6">
    <location>
        <begin position="131"/>
        <end position="159"/>
    </location>
</feature>
<dbReference type="GO" id="GO:0016780">
    <property type="term" value="F:phosphotransferase activity, for other substituted phosphate groups"/>
    <property type="evidence" value="ECO:0007669"/>
    <property type="project" value="InterPro"/>
</dbReference>
<evidence type="ECO:0000256" key="6">
    <source>
        <dbReference type="SAM" id="Phobius"/>
    </source>
</evidence>
<dbReference type="Pfam" id="PF01066">
    <property type="entry name" value="CDP-OH_P_transf"/>
    <property type="match status" value="1"/>
</dbReference>
<feature type="transmembrane region" description="Helical" evidence="6">
    <location>
        <begin position="231"/>
        <end position="252"/>
    </location>
</feature>
<dbReference type="OrthoDB" id="196717at2759"/>
<evidence type="ECO:0000313" key="8">
    <source>
        <dbReference type="Proteomes" id="UP000245383"/>
    </source>
</evidence>
<dbReference type="PROSITE" id="PS00379">
    <property type="entry name" value="CDP_ALCOHOL_P_TRANSF"/>
    <property type="match status" value="1"/>
</dbReference>
<dbReference type="GO" id="GO:0008654">
    <property type="term" value="P:phospholipid biosynthetic process"/>
    <property type="evidence" value="ECO:0007669"/>
    <property type="project" value="InterPro"/>
</dbReference>
<organism evidence="7 8">
    <name type="scientific">Smittium simulii</name>
    <dbReference type="NCBI Taxonomy" id="133385"/>
    <lineage>
        <taxon>Eukaryota</taxon>
        <taxon>Fungi</taxon>
        <taxon>Fungi incertae sedis</taxon>
        <taxon>Zoopagomycota</taxon>
        <taxon>Kickxellomycotina</taxon>
        <taxon>Harpellomycetes</taxon>
        <taxon>Harpellales</taxon>
        <taxon>Legeriomycetaceae</taxon>
        <taxon>Smittium</taxon>
    </lineage>
</organism>
<evidence type="ECO:0000256" key="2">
    <source>
        <dbReference type="ARBA" id="ARBA00010441"/>
    </source>
</evidence>
<feature type="transmembrane region" description="Helical" evidence="6">
    <location>
        <begin position="295"/>
        <end position="314"/>
    </location>
</feature>
<evidence type="ECO:0000313" key="7">
    <source>
        <dbReference type="EMBL" id="PVU97851.1"/>
    </source>
</evidence>
<dbReference type="PIRSF" id="PIRSF015665">
    <property type="entry name" value="CHOPT"/>
    <property type="match status" value="1"/>
</dbReference>
<protein>
    <submittedName>
        <fullName evidence="7">Uncharacterized protein</fullName>
    </submittedName>
</protein>
<evidence type="ECO:0000256" key="4">
    <source>
        <dbReference type="ARBA" id="ARBA00023136"/>
    </source>
</evidence>
<dbReference type="PANTHER" id="PTHR10414">
    <property type="entry name" value="ETHANOLAMINEPHOSPHOTRANSFERASE"/>
    <property type="match status" value="1"/>
</dbReference>
<proteinExistence type="inferred from homology"/>
<comment type="subcellular location">
    <subcellularLocation>
        <location evidence="1">Membrane</location>
    </subcellularLocation>
</comment>
<name>A0A2T9YZT3_9FUNG</name>
<comment type="caution">
    <text evidence="7">The sequence shown here is derived from an EMBL/GenBank/DDBJ whole genome shotgun (WGS) entry which is preliminary data.</text>
</comment>
<evidence type="ECO:0000256" key="3">
    <source>
        <dbReference type="ARBA" id="ARBA00022679"/>
    </source>
</evidence>
<accession>A0A2T9YZT3</accession>
<feature type="transmembrane region" description="Helical" evidence="6">
    <location>
        <begin position="82"/>
        <end position="100"/>
    </location>
</feature>
<feature type="transmembrane region" description="Helical" evidence="6">
    <location>
        <begin position="264"/>
        <end position="283"/>
    </location>
</feature>
<feature type="transmembrane region" description="Helical" evidence="6">
    <location>
        <begin position="171"/>
        <end position="195"/>
    </location>
</feature>
<keyword evidence="6" id="KW-1133">Transmembrane helix</keyword>
<keyword evidence="4 6" id="KW-0472">Membrane</keyword>
<keyword evidence="3 5" id="KW-0808">Transferase</keyword>
<dbReference type="InterPro" id="IPR048254">
    <property type="entry name" value="CDP_ALCOHOL_P_TRANSF_CS"/>
</dbReference>
<dbReference type="AlphaFoldDB" id="A0A2T9YZT3"/>
<evidence type="ECO:0000256" key="1">
    <source>
        <dbReference type="ARBA" id="ARBA00004370"/>
    </source>
</evidence>
<dbReference type="Gene3D" id="1.20.120.1760">
    <property type="match status" value="1"/>
</dbReference>
<dbReference type="STRING" id="133385.A0A2T9YZT3"/>
<evidence type="ECO:0000256" key="5">
    <source>
        <dbReference type="RuleBase" id="RU003750"/>
    </source>
</evidence>
<sequence>MSSNEYIPVSTLHNLKKYKYQAIDKSPVSKYILAGYWEYVVSFVPLWLAPNMVTLIGLFHVLAAYILIVIYSPDLSNNAPGWVYITQGIFFWIYGTLDAIDGKQARRTGQSGPLGELFDHGCDSLTVPIGLMLQCICFGFGSSWKTLFFMSTGLINFYVSTVEEYHTGILYLGYISGAVEGILFLAVSLIVSGIYGTSIWTTPIRNLTSYTDRIFYIFQDTFLFDINIGDFIFYFLAIGIFPTVLASYRHIYAKTKMLKISISPAIKDMLPLVYYFGAIYVWLTNSPQIVEKHLLLFLSTVTFGYSYIVGRVIVAHVTKASIPKLNFMHIPIILGAILSFEAFKM</sequence>
<feature type="transmembrane region" description="Helical" evidence="6">
    <location>
        <begin position="47"/>
        <end position="70"/>
    </location>
</feature>
<dbReference type="GO" id="GO:0016020">
    <property type="term" value="C:membrane"/>
    <property type="evidence" value="ECO:0007669"/>
    <property type="project" value="UniProtKB-SubCell"/>
</dbReference>
<dbReference type="PANTHER" id="PTHR10414:SF77">
    <property type="entry name" value="CDP-ALCOHOL PHOSPHATIDYLTRANSFERASE FAMILY PROTEIN"/>
    <property type="match status" value="1"/>
</dbReference>
<keyword evidence="6" id="KW-0812">Transmembrane</keyword>
<gene>
    <name evidence="7" type="ORF">BB561_000243</name>
</gene>
<keyword evidence="8" id="KW-1185">Reference proteome</keyword>
<dbReference type="InterPro" id="IPR043130">
    <property type="entry name" value="CDP-OH_PTrfase_TM_dom"/>
</dbReference>
<dbReference type="InterPro" id="IPR000462">
    <property type="entry name" value="CDP-OH_P_trans"/>
</dbReference>
<dbReference type="Proteomes" id="UP000245383">
    <property type="component" value="Unassembled WGS sequence"/>
</dbReference>
<dbReference type="EMBL" id="MBFR01000006">
    <property type="protein sequence ID" value="PVU97851.1"/>
    <property type="molecule type" value="Genomic_DNA"/>
</dbReference>
<reference evidence="7 8" key="1">
    <citation type="journal article" date="2018" name="MBio">
        <title>Comparative Genomics Reveals the Core Gene Toolbox for the Fungus-Insect Symbiosis.</title>
        <authorList>
            <person name="Wang Y."/>
            <person name="Stata M."/>
            <person name="Wang W."/>
            <person name="Stajich J.E."/>
            <person name="White M.M."/>
            <person name="Moncalvo J.M."/>
        </authorList>
    </citation>
    <scope>NUCLEOTIDE SEQUENCE [LARGE SCALE GENOMIC DNA]</scope>
    <source>
        <strain evidence="7 8">SWE-8-4</strain>
    </source>
</reference>